<dbReference type="OrthoDB" id="294853at2759"/>
<proteinExistence type="predicted"/>
<feature type="region of interest" description="Disordered" evidence="1">
    <location>
        <begin position="237"/>
        <end position="266"/>
    </location>
</feature>
<dbReference type="EMBL" id="JAAAHW010010022">
    <property type="protein sequence ID" value="KAF9931997.1"/>
    <property type="molecule type" value="Genomic_DNA"/>
</dbReference>
<feature type="region of interest" description="Disordered" evidence="1">
    <location>
        <begin position="337"/>
        <end position="357"/>
    </location>
</feature>
<evidence type="ECO:0000313" key="3">
    <source>
        <dbReference type="EMBL" id="KAF9931997.1"/>
    </source>
</evidence>
<evidence type="ECO:0000256" key="1">
    <source>
        <dbReference type="SAM" id="MobiDB-lite"/>
    </source>
</evidence>
<protein>
    <recommendedName>
        <fullName evidence="2">Mon2 C-terminal domain-containing protein</fullName>
    </recommendedName>
</protein>
<feature type="compositionally biased region" description="Low complexity" evidence="1">
    <location>
        <begin position="342"/>
        <end position="357"/>
    </location>
</feature>
<dbReference type="AlphaFoldDB" id="A0A9P6IMA3"/>
<evidence type="ECO:0000259" key="2">
    <source>
        <dbReference type="Pfam" id="PF16206"/>
    </source>
</evidence>
<sequence>NSIYDALIPLDLSKIPGAPAAVLEELTNQFLLAFQGEYASLSSNAPLNTPTNPPGPVRPTYIALCKATVTRIVFLLDKYQREKGIYASGVYAKVLKALGVAMILRYKCPPSYKHVEDAPLWRTATSAFMESIKDGIITVESLEKTDISDAQFLEIWRELITICRGTMAPALPPPTASTTTTVTVPATTPDDASQDIIQGLGITLHSTTNTMVPVRRERFAFACLEILFELCTSGQELPKESSNGSGHNNEANGSAPVLSATTEEELRRRTARVMTPVLMQRCQVLLDAYTADQALLGKCPFPRLRHQEISLVLQRLNELRLIPGVLISDSAGQGGVVSNGGDQQFDQQQQQQQQQQQNAAQIKRSVLTGPTAHLFYLFEPLTDAMFCHDPEVLLLLKACLKTAGRSIGLNK</sequence>
<name>A0A9P6IMA3_9FUNG</name>
<feature type="non-terminal residue" evidence="3">
    <location>
        <position position="1"/>
    </location>
</feature>
<dbReference type="InterPro" id="IPR032817">
    <property type="entry name" value="Mon2_C"/>
</dbReference>
<dbReference type="Pfam" id="PF16206">
    <property type="entry name" value="Mon2_C"/>
    <property type="match status" value="1"/>
</dbReference>
<reference evidence="3" key="1">
    <citation type="journal article" date="2020" name="Fungal Divers.">
        <title>Resolving the Mortierellaceae phylogeny through synthesis of multi-gene phylogenetics and phylogenomics.</title>
        <authorList>
            <person name="Vandepol N."/>
            <person name="Liber J."/>
            <person name="Desiro A."/>
            <person name="Na H."/>
            <person name="Kennedy M."/>
            <person name="Barry K."/>
            <person name="Grigoriev I.V."/>
            <person name="Miller A.N."/>
            <person name="O'Donnell K."/>
            <person name="Stajich J.E."/>
            <person name="Bonito G."/>
        </authorList>
    </citation>
    <scope>NUCLEOTIDE SEQUENCE</scope>
    <source>
        <strain evidence="3">MES-2147</strain>
    </source>
</reference>
<keyword evidence="4" id="KW-1185">Reference proteome</keyword>
<gene>
    <name evidence="3" type="ORF">BGZ65_004643</name>
</gene>
<feature type="compositionally biased region" description="Polar residues" evidence="1">
    <location>
        <begin position="237"/>
        <end position="252"/>
    </location>
</feature>
<dbReference type="Proteomes" id="UP000749646">
    <property type="component" value="Unassembled WGS sequence"/>
</dbReference>
<comment type="caution">
    <text evidence="3">The sequence shown here is derived from an EMBL/GenBank/DDBJ whole genome shotgun (WGS) entry which is preliminary data.</text>
</comment>
<accession>A0A9P6IMA3</accession>
<evidence type="ECO:0000313" key="4">
    <source>
        <dbReference type="Proteomes" id="UP000749646"/>
    </source>
</evidence>
<feature type="domain" description="Mon2 C-terminal" evidence="2">
    <location>
        <begin position="216"/>
        <end position="317"/>
    </location>
</feature>
<organism evidence="3 4">
    <name type="scientific">Modicella reniformis</name>
    <dbReference type="NCBI Taxonomy" id="1440133"/>
    <lineage>
        <taxon>Eukaryota</taxon>
        <taxon>Fungi</taxon>
        <taxon>Fungi incertae sedis</taxon>
        <taxon>Mucoromycota</taxon>
        <taxon>Mortierellomycotina</taxon>
        <taxon>Mortierellomycetes</taxon>
        <taxon>Mortierellales</taxon>
        <taxon>Mortierellaceae</taxon>
        <taxon>Modicella</taxon>
    </lineage>
</organism>